<dbReference type="EMBL" id="FQZU01000004">
    <property type="protein sequence ID" value="SHJ07142.1"/>
    <property type="molecule type" value="Genomic_DNA"/>
</dbReference>
<feature type="transmembrane region" description="Helical" evidence="1">
    <location>
        <begin position="6"/>
        <end position="22"/>
    </location>
</feature>
<accession>A0A1M6GB75</accession>
<proteinExistence type="predicted"/>
<evidence type="ECO:0000256" key="1">
    <source>
        <dbReference type="SAM" id="Phobius"/>
    </source>
</evidence>
<keyword evidence="1" id="KW-0472">Membrane</keyword>
<evidence type="ECO:0000313" key="2">
    <source>
        <dbReference type="EMBL" id="SHJ07142.1"/>
    </source>
</evidence>
<dbReference type="RefSeq" id="WP_073473515.1">
    <property type="nucleotide sequence ID" value="NZ_FQZU01000004.1"/>
</dbReference>
<gene>
    <name evidence="2" type="ORF">SAMN02745216_00956</name>
</gene>
<dbReference type="STRING" id="1121393.SAMN02745216_00956"/>
<evidence type="ECO:0000313" key="3">
    <source>
        <dbReference type="Proteomes" id="UP000183994"/>
    </source>
</evidence>
<dbReference type="Proteomes" id="UP000183994">
    <property type="component" value="Unassembled WGS sequence"/>
</dbReference>
<protein>
    <submittedName>
        <fullName evidence="2">Uncharacterized protein</fullName>
    </submittedName>
</protein>
<keyword evidence="1" id="KW-0812">Transmembrane</keyword>
<dbReference type="AlphaFoldDB" id="A0A1M6GB75"/>
<keyword evidence="1" id="KW-1133">Transmembrane helix</keyword>
<sequence>MANLVMFGASIFAVLGIALFLFKKRSNRRGKQEGAEGCITVETETIVMLKTNRLSAVDPANDPAVFSIPDFAPGKYIVPYSAIQSNSEGPIYVDTGGIFFMDAQLLEPFLEWFHETADSLSYDIFSVSEKLNEFDDAFQTTTGFLFSEGIGTNFPGDGGYSLDLSKLRRE</sequence>
<organism evidence="2 3">
    <name type="scientific">Desulfatibacillum alkenivorans DSM 16219</name>
    <dbReference type="NCBI Taxonomy" id="1121393"/>
    <lineage>
        <taxon>Bacteria</taxon>
        <taxon>Pseudomonadati</taxon>
        <taxon>Thermodesulfobacteriota</taxon>
        <taxon>Desulfobacteria</taxon>
        <taxon>Desulfobacterales</taxon>
        <taxon>Desulfatibacillaceae</taxon>
        <taxon>Desulfatibacillum</taxon>
    </lineage>
</organism>
<reference evidence="3" key="1">
    <citation type="submission" date="2016-11" db="EMBL/GenBank/DDBJ databases">
        <authorList>
            <person name="Varghese N."/>
            <person name="Submissions S."/>
        </authorList>
    </citation>
    <scope>NUCLEOTIDE SEQUENCE [LARGE SCALE GENOMIC DNA]</scope>
    <source>
        <strain evidence="3">DSM 16219</strain>
    </source>
</reference>
<keyword evidence="3" id="KW-1185">Reference proteome</keyword>
<name>A0A1M6GB75_9BACT</name>